<reference evidence="2" key="1">
    <citation type="journal article" date="2015" name="Nature">
        <title>Complex archaea that bridge the gap between prokaryotes and eukaryotes.</title>
        <authorList>
            <person name="Spang A."/>
            <person name="Saw J.H."/>
            <person name="Jorgensen S.L."/>
            <person name="Zaremba-Niedzwiedzka K."/>
            <person name="Martijn J."/>
            <person name="Lind A.E."/>
            <person name="van Eijk R."/>
            <person name="Schleper C."/>
            <person name="Guy L."/>
            <person name="Ettema T.J."/>
        </authorList>
    </citation>
    <scope>NUCLEOTIDE SEQUENCE</scope>
</reference>
<accession>A0A0F9MUS0</accession>
<dbReference type="Pfam" id="PF11902">
    <property type="entry name" value="DUF3422"/>
    <property type="match status" value="1"/>
</dbReference>
<sequence>MSKIQDHPLRYTLSNELHARPFPALEPPCFAAHLAIKEPRAAAVRDRDQDRAHLISLLDRFGAQHPKPDATHYFGKIGRNELKWELHTEFVTYTIFGPGVSDRPYDPAQFDVFPQDWLDEMPGARITSVLFRIEQMNDETEIVRRLKDWMVPESMAVSWVLDKSAVVASDFRIDAAGHMRMAVFTDPQIAQQREEQRQRRFETHGQRERAAARDIKLRESGDFFDWIATAAEDIGGFVVETARAAVETTIDIATAPARLALDIASGARIDRAVLKAAKDQVRIVRDVAPYAQTVISLVPGIGTGVSAAVSAGIAIAEGRDLDEIAKAAIRGALPGGPIAAAAFDAAIKVAQGKNVGEIALESARDLIPPGPGRQAFDIGLAVATGENLQNVLADELAQFSETQLRSIGSDWLKTASPTVVDAVSMLPEEVSHGSTLAMGMLSQEGMSPKALRAVRQKLSDRVRDGFDRAIRAAENGMPGITAALSPPSAAPTARKPPTLRRGPSPKAKADLEKLAKLSPKEQEELRQLVALKKLSPKEQEDLRQLAALKKLSPEEQEQLRQLAALKKLSPEEQEALAAMSPEERAQLRELELAKLGPKEQEDLRKLAEAKSATPAPTAPRAFQYGPYPQA</sequence>
<comment type="caution">
    <text evidence="2">The sequence shown here is derived from an EMBL/GenBank/DDBJ whole genome shotgun (WGS) entry which is preliminary data.</text>
</comment>
<evidence type="ECO:0000313" key="2">
    <source>
        <dbReference type="EMBL" id="KKM80365.1"/>
    </source>
</evidence>
<gene>
    <name evidence="2" type="ORF">LCGC14_1340620</name>
</gene>
<feature type="compositionally biased region" description="Low complexity" evidence="1">
    <location>
        <begin position="481"/>
        <end position="493"/>
    </location>
</feature>
<proteinExistence type="predicted"/>
<protein>
    <submittedName>
        <fullName evidence="2">Uncharacterized protein</fullName>
    </submittedName>
</protein>
<feature type="compositionally biased region" description="Basic and acidic residues" evidence="1">
    <location>
        <begin position="592"/>
        <end position="608"/>
    </location>
</feature>
<dbReference type="InterPro" id="IPR021830">
    <property type="entry name" value="DUF3422"/>
</dbReference>
<evidence type="ECO:0000256" key="1">
    <source>
        <dbReference type="SAM" id="MobiDB-lite"/>
    </source>
</evidence>
<dbReference type="EMBL" id="LAZR01008197">
    <property type="protein sequence ID" value="KKM80365.1"/>
    <property type="molecule type" value="Genomic_DNA"/>
</dbReference>
<feature type="region of interest" description="Disordered" evidence="1">
    <location>
        <begin position="592"/>
        <end position="630"/>
    </location>
</feature>
<name>A0A0F9MUS0_9ZZZZ</name>
<organism evidence="2">
    <name type="scientific">marine sediment metagenome</name>
    <dbReference type="NCBI Taxonomy" id="412755"/>
    <lineage>
        <taxon>unclassified sequences</taxon>
        <taxon>metagenomes</taxon>
        <taxon>ecological metagenomes</taxon>
    </lineage>
</organism>
<feature type="region of interest" description="Disordered" evidence="1">
    <location>
        <begin position="478"/>
        <end position="509"/>
    </location>
</feature>
<dbReference type="AlphaFoldDB" id="A0A0F9MUS0"/>